<dbReference type="PANTHER" id="PTHR30344">
    <property type="entry name" value="6-PHOSPHOGLUCONOLACTONASE-RELATED"/>
    <property type="match status" value="1"/>
</dbReference>
<accession>A0A3S4PYG2</accession>
<dbReference type="FunFam" id="2.130.10.10:FF:000306">
    <property type="entry name" value="3-carboxymuconate cyclase"/>
    <property type="match status" value="1"/>
</dbReference>
<dbReference type="InterPro" id="IPR015943">
    <property type="entry name" value="WD40/YVTN_repeat-like_dom_sf"/>
</dbReference>
<dbReference type="GO" id="GO:0005829">
    <property type="term" value="C:cytosol"/>
    <property type="evidence" value="ECO:0007669"/>
    <property type="project" value="TreeGrafter"/>
</dbReference>
<protein>
    <submittedName>
        <fullName evidence="2">6-phosphogluconolactonase</fullName>
        <ecNumber evidence="2">3.1.1.31</ecNumber>
    </submittedName>
</protein>
<dbReference type="GO" id="GO:0017057">
    <property type="term" value="F:6-phosphogluconolactonase activity"/>
    <property type="evidence" value="ECO:0007669"/>
    <property type="project" value="UniProtKB-EC"/>
</dbReference>
<keyword evidence="3" id="KW-1185">Reference proteome</keyword>
<name>A0A3S4PYG2_9STRE</name>
<dbReference type="InterPro" id="IPR050282">
    <property type="entry name" value="Cycloisomerase_2"/>
</dbReference>
<dbReference type="Pfam" id="PF10282">
    <property type="entry name" value="Lactonase"/>
    <property type="match status" value="1"/>
</dbReference>
<dbReference type="SUPFAM" id="SSF51004">
    <property type="entry name" value="C-terminal (heme d1) domain of cytochrome cd1-nitrite reductase"/>
    <property type="match status" value="1"/>
</dbReference>
<evidence type="ECO:0000313" key="3">
    <source>
        <dbReference type="Proteomes" id="UP000270025"/>
    </source>
</evidence>
<evidence type="ECO:0000313" key="2">
    <source>
        <dbReference type="EMBL" id="VED67529.1"/>
    </source>
</evidence>
<dbReference type="EMBL" id="LR134266">
    <property type="protein sequence ID" value="VED67529.1"/>
    <property type="molecule type" value="Genomic_DNA"/>
</dbReference>
<reference evidence="2 3" key="1">
    <citation type="submission" date="2018-12" db="EMBL/GenBank/DDBJ databases">
        <authorList>
            <consortium name="Pathogen Informatics"/>
        </authorList>
    </citation>
    <scope>NUCLEOTIDE SEQUENCE [LARGE SCALE GENOMIC DNA]</scope>
    <source>
        <strain evidence="2 3">NCTC3166</strain>
    </source>
</reference>
<dbReference type="InterPro" id="IPR019405">
    <property type="entry name" value="Lactonase_7-beta_prop"/>
</dbReference>
<evidence type="ECO:0000256" key="1">
    <source>
        <dbReference type="ARBA" id="ARBA00005564"/>
    </source>
</evidence>
<proteinExistence type="inferred from homology"/>
<organism evidence="2 3">
    <name type="scientific">Streptococcus viridans</name>
    <dbReference type="NCBI Taxonomy" id="78535"/>
    <lineage>
        <taxon>Bacteria</taxon>
        <taxon>Bacillati</taxon>
        <taxon>Bacillota</taxon>
        <taxon>Bacilli</taxon>
        <taxon>Lactobacillales</taxon>
        <taxon>Streptococcaceae</taxon>
        <taxon>Streptococcus</taxon>
    </lineage>
</organism>
<dbReference type="Gene3D" id="2.130.10.10">
    <property type="entry name" value="YVTN repeat-like/Quinoprotein amine dehydrogenase"/>
    <property type="match status" value="1"/>
</dbReference>
<dbReference type="InterPro" id="IPR011048">
    <property type="entry name" value="Haem_d1_sf"/>
</dbReference>
<dbReference type="PANTHER" id="PTHR30344:SF1">
    <property type="entry name" value="6-PHOSPHOGLUCONOLACTONASE"/>
    <property type="match status" value="1"/>
</dbReference>
<sequence>MQDIYFGTYTKRDSKGIYKASFDERTGQLSDLQLVAQEPNPTYLAFSKAGFLYSVGADQDLGGIASFSPDHQLINHVVDEGAPLCYVSVDEERGLVYGANYHKGQVLSYRIHEDGHLTFVDQATHQGSGPHKNQASPHVHYADLTPDKLLITCDLGTDQVVVYQVDDFGKLTEAQTYQTAPGAGPRHIIFHSHYKTAYLINELNATIDVLFYDGLGYFEHFQTISTLPEDYEGQKWAAAIRLSEDGKFLYASNRAHNSIAVYEILADGSLVLLEIVPTNGLNPRDFILSPDQEYLIAVHQDSDNATVFKRDKASGRLTELSHDFFVPEAVCVLFN</sequence>
<keyword evidence="2" id="KW-0378">Hydrolase</keyword>
<dbReference type="AlphaFoldDB" id="A0A3S4PYG2"/>
<dbReference type="KEGG" id="svf:NCTC3166_01356"/>
<dbReference type="EC" id="3.1.1.31" evidence="2"/>
<dbReference type="Proteomes" id="UP000270025">
    <property type="component" value="Chromosome"/>
</dbReference>
<comment type="similarity">
    <text evidence="1">Belongs to the cycloisomerase 2 family.</text>
</comment>
<gene>
    <name evidence="2" type="ORF">NCTC3166_01356</name>
</gene>